<comment type="subcellular location">
    <subcellularLocation>
        <location evidence="1">Cell envelope</location>
    </subcellularLocation>
</comment>
<dbReference type="AlphaFoldDB" id="A0AAU7QLQ7"/>
<accession>A0AAU7QLQ7</accession>
<dbReference type="PANTHER" id="PTHR32347:SF23">
    <property type="entry name" value="BLL5650 PROTEIN"/>
    <property type="match status" value="1"/>
</dbReference>
<feature type="signal peptide" evidence="4">
    <location>
        <begin position="1"/>
        <end position="20"/>
    </location>
</feature>
<feature type="coiled-coil region" evidence="3">
    <location>
        <begin position="389"/>
        <end position="434"/>
    </location>
</feature>
<gene>
    <name evidence="5" type="ORF">ABNK63_01990</name>
</gene>
<keyword evidence="4" id="KW-0732">Signal</keyword>
<feature type="chain" id="PRO_5043896625" evidence="4">
    <location>
        <begin position="21"/>
        <end position="630"/>
    </location>
</feature>
<proteinExistence type="predicted"/>
<protein>
    <submittedName>
        <fullName evidence="5">HlyD family efflux transporter periplasmic adaptor subunit</fullName>
    </submittedName>
</protein>
<feature type="coiled-coil region" evidence="3">
    <location>
        <begin position="75"/>
        <end position="160"/>
    </location>
</feature>
<evidence type="ECO:0000256" key="4">
    <source>
        <dbReference type="SAM" id="SignalP"/>
    </source>
</evidence>
<dbReference type="RefSeq" id="WP_350016550.1">
    <property type="nucleotide sequence ID" value="NZ_CP157948.1"/>
</dbReference>
<sequence length="630" mass="67615">MIRRLEALALLLLLPSLASATVFSGEVQVAGAQEIFTPPSMSSPVVLRYYIADGAKAKPGDVLLRIDAGPAETQLRTLQAQLDQAIAKNAKEIAELELKQADAELALADAQAERDTAAVDAVIPKSLISALDYDRHQGEMQRTERALALKKQEVAQAIAAVTRRRQDSELELGKQRASLDFYRKQVAGAVVRASHAGTVVHGFDDVFGNGGRYEEGSTSFPGVKVGELVGEASGYTVRAWVLEPDRPGLRVGQPLQLHVDALPGSSLRGSITSIAGASASKDAWGDGRYFEVDIALPAGMKLPLRQGMSVRVDSDLDDPQPHAGASGGGMLAPLKADGEVFAQRSLAISPPSVDGLWQMTVSQMAGDGESVKKGDMLVAFEASEVVKNLTAKQGELAEKRRKQEQLKLDLADRAREAELATAQARAEMEKAQRKADQPKDYIARVDYQKLVVARTKAERRLSLTAQRQQVAARERSAEQAMADEDVDALETEVGKLQESLGALTVKAPRDGIVVHEDSWQGGKVDVGTQIWRGQSVAQMPDLSTLAVRAALPERELTRVSRGQRVRVLVSGGDRSLSGVVAEIGGTVHSKSRVEAIPVVDLIIHLDQGQPRLKPGQPVQVEITAAVGAKR</sequence>
<evidence type="ECO:0000313" key="5">
    <source>
        <dbReference type="EMBL" id="XBS90436.1"/>
    </source>
</evidence>
<reference evidence="5" key="1">
    <citation type="submission" date="2024-06" db="EMBL/GenBank/DDBJ databases">
        <authorList>
            <person name="Sun Y."/>
        </authorList>
    </citation>
    <scope>NUCLEOTIDE SEQUENCE</scope>
    <source>
        <strain evidence="5">IGA1.0</strain>
    </source>
</reference>
<dbReference type="Gene3D" id="2.40.30.170">
    <property type="match status" value="2"/>
</dbReference>
<evidence type="ECO:0000256" key="2">
    <source>
        <dbReference type="ARBA" id="ARBA00023054"/>
    </source>
</evidence>
<dbReference type="GO" id="GO:0030313">
    <property type="term" value="C:cell envelope"/>
    <property type="evidence" value="ECO:0007669"/>
    <property type="project" value="UniProtKB-SubCell"/>
</dbReference>
<evidence type="ECO:0000256" key="1">
    <source>
        <dbReference type="ARBA" id="ARBA00004196"/>
    </source>
</evidence>
<dbReference type="EMBL" id="CP157948">
    <property type="protein sequence ID" value="XBS90436.1"/>
    <property type="molecule type" value="Genomic_DNA"/>
</dbReference>
<name>A0AAU7QLQ7_9GAMM</name>
<dbReference type="InterPro" id="IPR050465">
    <property type="entry name" value="UPF0194_transport"/>
</dbReference>
<keyword evidence="2 3" id="KW-0175">Coiled coil</keyword>
<evidence type="ECO:0000256" key="3">
    <source>
        <dbReference type="SAM" id="Coils"/>
    </source>
</evidence>
<dbReference type="PANTHER" id="PTHR32347">
    <property type="entry name" value="EFFLUX SYSTEM COMPONENT YKNX-RELATED"/>
    <property type="match status" value="1"/>
</dbReference>
<organism evidence="5">
    <name type="scientific">Rhodanobacter sp. IGA1.0</name>
    <dbReference type="NCBI Taxonomy" id="3158582"/>
    <lineage>
        <taxon>Bacteria</taxon>
        <taxon>Pseudomonadati</taxon>
        <taxon>Pseudomonadota</taxon>
        <taxon>Gammaproteobacteria</taxon>
        <taxon>Lysobacterales</taxon>
        <taxon>Rhodanobacteraceae</taxon>
        <taxon>Rhodanobacter</taxon>
    </lineage>
</organism>